<dbReference type="InterPro" id="IPR012334">
    <property type="entry name" value="Pectin_lyas_fold"/>
</dbReference>
<keyword evidence="4" id="KW-0479">Metal-binding</keyword>
<reference evidence="12" key="1">
    <citation type="submission" date="2021-01" db="EMBL/GenBank/DDBJ databases">
        <title>Whole genome shotgun sequence of Actinoplanes rishiriensis NBRC 108556.</title>
        <authorList>
            <person name="Komaki H."/>
            <person name="Tamura T."/>
        </authorList>
    </citation>
    <scope>NUCLEOTIDE SEQUENCE</scope>
    <source>
        <strain evidence="12">NBRC 108556</strain>
    </source>
</reference>
<evidence type="ECO:0000256" key="4">
    <source>
        <dbReference type="ARBA" id="ARBA00022723"/>
    </source>
</evidence>
<evidence type="ECO:0000256" key="7">
    <source>
        <dbReference type="ARBA" id="ARBA00023239"/>
    </source>
</evidence>
<dbReference type="InterPro" id="IPR011050">
    <property type="entry name" value="Pectin_lyase_fold/virulence"/>
</dbReference>
<comment type="subcellular location">
    <subcellularLocation>
        <location evidence="2">Secreted</location>
    </subcellularLocation>
</comment>
<evidence type="ECO:0000256" key="5">
    <source>
        <dbReference type="ARBA" id="ARBA00022729"/>
    </source>
</evidence>
<gene>
    <name evidence="12" type="ORF">Ari01nite_81020</name>
</gene>
<protein>
    <submittedName>
        <fullName evidence="12">Silent information regulator protein Sir2</fullName>
    </submittedName>
</protein>
<keyword evidence="5 10" id="KW-0732">Signal</keyword>
<proteinExistence type="inferred from homology"/>
<dbReference type="SMART" id="SM00710">
    <property type="entry name" value="PbH1"/>
    <property type="match status" value="6"/>
</dbReference>
<dbReference type="PANTHER" id="PTHR40088">
    <property type="entry name" value="PECTATE LYASE (EUROFUNG)"/>
    <property type="match status" value="1"/>
</dbReference>
<comment type="caution">
    <text evidence="12">The sequence shown here is derived from an EMBL/GenBank/DDBJ whole genome shotgun (WGS) entry which is preliminary data.</text>
</comment>
<dbReference type="InterPro" id="IPR053868">
    <property type="entry name" value="Pel9A-like_beta_helix"/>
</dbReference>
<accession>A0A919K781</accession>
<feature type="signal peptide" evidence="10">
    <location>
        <begin position="1"/>
        <end position="28"/>
    </location>
</feature>
<evidence type="ECO:0000313" key="13">
    <source>
        <dbReference type="Proteomes" id="UP000636960"/>
    </source>
</evidence>
<evidence type="ECO:0000259" key="11">
    <source>
        <dbReference type="Pfam" id="PF22842"/>
    </source>
</evidence>
<evidence type="ECO:0000256" key="6">
    <source>
        <dbReference type="ARBA" id="ARBA00022837"/>
    </source>
</evidence>
<evidence type="ECO:0000256" key="3">
    <source>
        <dbReference type="ARBA" id="ARBA00022525"/>
    </source>
</evidence>
<evidence type="ECO:0000256" key="9">
    <source>
        <dbReference type="SAM" id="MobiDB-lite"/>
    </source>
</evidence>
<dbReference type="InterPro" id="IPR052052">
    <property type="entry name" value="Polysaccharide_Lyase_9"/>
</dbReference>
<evidence type="ECO:0000256" key="8">
    <source>
        <dbReference type="ARBA" id="ARBA00038263"/>
    </source>
</evidence>
<keyword evidence="3" id="KW-0964">Secreted</keyword>
<evidence type="ECO:0000313" key="12">
    <source>
        <dbReference type="EMBL" id="GIF00638.1"/>
    </source>
</evidence>
<keyword evidence="13" id="KW-1185">Reference proteome</keyword>
<evidence type="ECO:0000256" key="1">
    <source>
        <dbReference type="ARBA" id="ARBA00001913"/>
    </source>
</evidence>
<dbReference type="EMBL" id="BOMV01000087">
    <property type="protein sequence ID" value="GIF00638.1"/>
    <property type="molecule type" value="Genomic_DNA"/>
</dbReference>
<dbReference type="Gene3D" id="2.160.20.10">
    <property type="entry name" value="Single-stranded right-handed beta-helix, Pectin lyase-like"/>
    <property type="match status" value="1"/>
</dbReference>
<dbReference type="SUPFAM" id="SSF51126">
    <property type="entry name" value="Pectin lyase-like"/>
    <property type="match status" value="1"/>
</dbReference>
<dbReference type="GO" id="GO:0016837">
    <property type="term" value="F:carbon-oxygen lyase activity, acting on polysaccharides"/>
    <property type="evidence" value="ECO:0007669"/>
    <property type="project" value="TreeGrafter"/>
</dbReference>
<organism evidence="12 13">
    <name type="scientific">Paractinoplanes rishiriensis</name>
    <dbReference type="NCBI Taxonomy" id="1050105"/>
    <lineage>
        <taxon>Bacteria</taxon>
        <taxon>Bacillati</taxon>
        <taxon>Actinomycetota</taxon>
        <taxon>Actinomycetes</taxon>
        <taxon>Micromonosporales</taxon>
        <taxon>Micromonosporaceae</taxon>
        <taxon>Paractinoplanes</taxon>
    </lineage>
</organism>
<dbReference type="InterPro" id="IPR006626">
    <property type="entry name" value="PbH1"/>
</dbReference>
<comment type="similarity">
    <text evidence="8">Belongs to the polysaccharide lyase 9 family.</text>
</comment>
<keyword evidence="7" id="KW-0456">Lyase</keyword>
<feature type="domain" description="Pel9A-like right handed beta-helix region" evidence="11">
    <location>
        <begin position="154"/>
        <end position="329"/>
    </location>
</feature>
<sequence length="396" mass="41645">MVKAQRWLFSGAVAGALVAFGGIAPASAAPAGSVLIVAPGGADTNPGTVEAPLASIQAAVDLAQPGDTIALRAGTYAPVRNIRIMKDGTAETPYTLTSYRREKAVIDGEELPHTPAPLNGSIPNLERGVLHIEADFWRVVNLEIINGPYGIFCRDCNDNVFDRLITRDNYESGLHIQAASARNQVINLDAYGNRDPRKNGESADGLAIKEGSGEGNVVRGARLWNNVDDGFDAWEFLSPIVIEDSVAWGNGVDRWGFPDFAGDGNGFKLGGGDEDLPAAHVVRNSIAFDNAKGGFIDNANPGAMVLDRNTAWRNGGTGIDVQDSQSTLTGNLALANATDLLLGASTGTGNSWDIGGTWELVCTDPAVITGPRAPNGTIRHSPFLRPRGNPAVGARL</sequence>
<comment type="cofactor">
    <cofactor evidence="1">
        <name>Ca(2+)</name>
        <dbReference type="ChEBI" id="CHEBI:29108"/>
    </cofactor>
</comment>
<dbReference type="PANTHER" id="PTHR40088:SF1">
    <property type="entry name" value="PECTATE LYASE PEL9"/>
    <property type="match status" value="1"/>
</dbReference>
<evidence type="ECO:0000256" key="2">
    <source>
        <dbReference type="ARBA" id="ARBA00004613"/>
    </source>
</evidence>
<dbReference type="Proteomes" id="UP000636960">
    <property type="component" value="Unassembled WGS sequence"/>
</dbReference>
<keyword evidence="6" id="KW-0106">Calcium</keyword>
<dbReference type="Pfam" id="PF22842">
    <property type="entry name" value="Pel9A-like_beta_helix"/>
    <property type="match status" value="1"/>
</dbReference>
<dbReference type="GO" id="GO:0046872">
    <property type="term" value="F:metal ion binding"/>
    <property type="evidence" value="ECO:0007669"/>
    <property type="project" value="UniProtKB-KW"/>
</dbReference>
<feature type="chain" id="PRO_5037332927" evidence="10">
    <location>
        <begin position="29"/>
        <end position="396"/>
    </location>
</feature>
<name>A0A919K781_9ACTN</name>
<evidence type="ECO:0000256" key="10">
    <source>
        <dbReference type="SAM" id="SignalP"/>
    </source>
</evidence>
<feature type="region of interest" description="Disordered" evidence="9">
    <location>
        <begin position="372"/>
        <end position="396"/>
    </location>
</feature>
<dbReference type="AlphaFoldDB" id="A0A919K781"/>
<dbReference type="GO" id="GO:0005576">
    <property type="term" value="C:extracellular region"/>
    <property type="evidence" value="ECO:0007669"/>
    <property type="project" value="UniProtKB-SubCell"/>
</dbReference>